<dbReference type="AlphaFoldDB" id="A0A803M9P1"/>
<dbReference type="EnsemblPlants" id="AUR62025617-RA">
    <property type="protein sequence ID" value="AUR62025617-RA:cds"/>
    <property type="gene ID" value="AUR62025617"/>
</dbReference>
<feature type="compositionally biased region" description="Polar residues" evidence="2">
    <location>
        <begin position="252"/>
        <end position="277"/>
    </location>
</feature>
<feature type="domain" description="Remorin C-terminal" evidence="3">
    <location>
        <begin position="346"/>
        <end position="441"/>
    </location>
</feature>
<dbReference type="Gramene" id="AUR62025617-RA">
    <property type="protein sequence ID" value="AUR62025617-RA:cds"/>
    <property type="gene ID" value="AUR62025617"/>
</dbReference>
<dbReference type="OMA" id="EPRMNTN"/>
<proteinExistence type="inferred from homology"/>
<dbReference type="PANTHER" id="PTHR31471">
    <property type="entry name" value="OS02G0116800 PROTEIN"/>
    <property type="match status" value="1"/>
</dbReference>
<feature type="region of interest" description="Disordered" evidence="2">
    <location>
        <begin position="248"/>
        <end position="282"/>
    </location>
</feature>
<dbReference type="Proteomes" id="UP000596660">
    <property type="component" value="Unplaced"/>
</dbReference>
<accession>A0A803M9P1</accession>
<evidence type="ECO:0000259" key="3">
    <source>
        <dbReference type="Pfam" id="PF03763"/>
    </source>
</evidence>
<evidence type="ECO:0000256" key="1">
    <source>
        <dbReference type="ARBA" id="ARBA00005711"/>
    </source>
</evidence>
<reference evidence="4" key="2">
    <citation type="submission" date="2021-03" db="UniProtKB">
        <authorList>
            <consortium name="EnsemblPlants"/>
        </authorList>
    </citation>
    <scope>IDENTIFICATION</scope>
</reference>
<evidence type="ECO:0000313" key="5">
    <source>
        <dbReference type="Proteomes" id="UP000596660"/>
    </source>
</evidence>
<protein>
    <recommendedName>
        <fullName evidence="3">Remorin C-terminal domain-containing protein</fullName>
    </recommendedName>
</protein>
<keyword evidence="5" id="KW-1185">Reference proteome</keyword>
<comment type="similarity">
    <text evidence="1">Belongs to the remorin family.</text>
</comment>
<dbReference type="CDD" id="cd22249">
    <property type="entry name" value="UDM1_RNF168_RNF169-like"/>
    <property type="match status" value="1"/>
</dbReference>
<reference evidence="4" key="1">
    <citation type="journal article" date="2017" name="Nature">
        <title>The genome of Chenopodium quinoa.</title>
        <authorList>
            <person name="Jarvis D.E."/>
            <person name="Ho Y.S."/>
            <person name="Lightfoot D.J."/>
            <person name="Schmoeckel S.M."/>
            <person name="Li B."/>
            <person name="Borm T.J.A."/>
            <person name="Ohyanagi H."/>
            <person name="Mineta K."/>
            <person name="Michell C.T."/>
            <person name="Saber N."/>
            <person name="Kharbatia N.M."/>
            <person name="Rupper R.R."/>
            <person name="Sharp A.R."/>
            <person name="Dally N."/>
            <person name="Boughton B.A."/>
            <person name="Woo Y.H."/>
            <person name="Gao G."/>
            <person name="Schijlen E.G.W.M."/>
            <person name="Guo X."/>
            <person name="Momin A.A."/>
            <person name="Negrao S."/>
            <person name="Al-Babili S."/>
            <person name="Gehring C."/>
            <person name="Roessner U."/>
            <person name="Jung C."/>
            <person name="Murphy K."/>
            <person name="Arold S.T."/>
            <person name="Gojobori T."/>
            <person name="van der Linden C.G."/>
            <person name="van Loo E.N."/>
            <person name="Jellen E.N."/>
            <person name="Maughan P.J."/>
            <person name="Tester M."/>
        </authorList>
    </citation>
    <scope>NUCLEOTIDE SEQUENCE [LARGE SCALE GENOMIC DNA]</scope>
    <source>
        <strain evidence="4">cv. PI 614886</strain>
    </source>
</reference>
<evidence type="ECO:0000313" key="4">
    <source>
        <dbReference type="EnsemblPlants" id="AUR62025617-RA:cds"/>
    </source>
</evidence>
<dbReference type="Pfam" id="PF03763">
    <property type="entry name" value="Remorin_C"/>
    <property type="match status" value="1"/>
</dbReference>
<dbReference type="PANTHER" id="PTHR31471:SF3">
    <property type="entry name" value="OS11G0616300 PROTEIN"/>
    <property type="match status" value="1"/>
</dbReference>
<organism evidence="4 5">
    <name type="scientific">Chenopodium quinoa</name>
    <name type="common">Quinoa</name>
    <dbReference type="NCBI Taxonomy" id="63459"/>
    <lineage>
        <taxon>Eukaryota</taxon>
        <taxon>Viridiplantae</taxon>
        <taxon>Streptophyta</taxon>
        <taxon>Embryophyta</taxon>
        <taxon>Tracheophyta</taxon>
        <taxon>Spermatophyta</taxon>
        <taxon>Magnoliopsida</taxon>
        <taxon>eudicotyledons</taxon>
        <taxon>Gunneridae</taxon>
        <taxon>Pentapetalae</taxon>
        <taxon>Caryophyllales</taxon>
        <taxon>Chenopodiaceae</taxon>
        <taxon>Chenopodioideae</taxon>
        <taxon>Atripliceae</taxon>
        <taxon>Chenopodium</taxon>
    </lineage>
</organism>
<evidence type="ECO:0000256" key="2">
    <source>
        <dbReference type="SAM" id="MobiDB-lite"/>
    </source>
</evidence>
<dbReference type="InterPro" id="IPR005516">
    <property type="entry name" value="Remorin_C"/>
</dbReference>
<sequence>MDLTTPKYYQPTPIFAPSQMESEGKTKTNPFAEALLNSNNNAVDPICKLNLKETSDFVKSLPMNTSNGTQSAQRRRDYIIGNSMPRKMEAPSTPGRPIFSFSVARKSVPSKWDDAEKWLFNGGSGEKFRVIEEEKITKETVPKFINCSASAAATSMEDHHYYQKQQQQQQQLSSAITFNGVIIPADLPLKDKFTDEMSPYVTNFKYSEPTQEAFLFKSHKLDNNKAMTDACTEVIPYQEVKHRDFGTEMTPLGSSTTSRCPTPFKSTSPIRHNTPASRSGPLALMDQPTSTISMAQLQECHLAKLRIGSAQFDSVTTNWSTKEEEEEEISKSLRHFEIGRRSVSVSESRACAWEEEEKTKFCLRYQREEAKIQAWLNLQNAKAEAQSRKLEVKIQKMRSDLEEKLMRRMAIVHRKAEEWRVAAQLEHSEQTRKASERAQKLILSHHHHNSHLSPHIVSCGCFPCTSN</sequence>
<name>A0A803M9P1_CHEQI</name>